<evidence type="ECO:0000256" key="5">
    <source>
        <dbReference type="ARBA" id="ARBA00023242"/>
    </source>
</evidence>
<keyword evidence="3" id="KW-0805">Transcription regulation</keyword>
<evidence type="ECO:0000256" key="2">
    <source>
        <dbReference type="ARBA" id="ARBA00022723"/>
    </source>
</evidence>
<evidence type="ECO:0000256" key="3">
    <source>
        <dbReference type="ARBA" id="ARBA00023015"/>
    </source>
</evidence>
<dbReference type="InterPro" id="IPR036864">
    <property type="entry name" value="Zn2-C6_fun-type_DNA-bd_sf"/>
</dbReference>
<dbReference type="Proteomes" id="UP001215598">
    <property type="component" value="Unassembled WGS sequence"/>
</dbReference>
<feature type="compositionally biased region" description="Low complexity" evidence="6">
    <location>
        <begin position="11"/>
        <end position="26"/>
    </location>
</feature>
<dbReference type="CDD" id="cd12148">
    <property type="entry name" value="fungal_TF_MHR"/>
    <property type="match status" value="1"/>
</dbReference>
<protein>
    <recommendedName>
        <fullName evidence="7">Zn(2)-C6 fungal-type domain-containing protein</fullName>
    </recommendedName>
</protein>
<dbReference type="AlphaFoldDB" id="A0AAD7ID16"/>
<feature type="compositionally biased region" description="Polar residues" evidence="6">
    <location>
        <begin position="113"/>
        <end position="127"/>
    </location>
</feature>
<keyword evidence="5" id="KW-0539">Nucleus</keyword>
<dbReference type="EMBL" id="JARKIB010000107">
    <property type="protein sequence ID" value="KAJ7739330.1"/>
    <property type="molecule type" value="Genomic_DNA"/>
</dbReference>
<keyword evidence="2" id="KW-0479">Metal-binding</keyword>
<evidence type="ECO:0000313" key="8">
    <source>
        <dbReference type="EMBL" id="KAJ7739330.1"/>
    </source>
</evidence>
<evidence type="ECO:0000256" key="1">
    <source>
        <dbReference type="ARBA" id="ARBA00004123"/>
    </source>
</evidence>
<sequence length="537" mass="58304">MQHGEIGGASGLSSASSTSRCTPTRSKACTNCRHRWIKCDSARPVCNQCTLRPPRTRAACAYEDPRPPGSDERDLSNQMLETIHGLQNRMKQLESIVPPSRNATPVSMHEPDTSQSQNSAGNTSSLEASPHDLPEPPCHIVEKFIDIFLARFVDSGYFFLNPSTFQQSALLPLAFGHCHRPSPALLSAVYLWGSVLSPVQLGYPYTPDAFLLCALENLRHDISRIGDDSKLLLETIQAEILVSFYYLHSASPVQGCYHASGAASLALGAGLHSTCSLRHEQLPLCSLSDLQSTSRPATVTWGNAAHIDAFQAVLVINNCWVAVVGVPSTIPHWVSENWADRGTVQTGSTITAFLNGDDAPACSNVSLLVKASIFLERVVSFLTRTTTGPPPEPTVVASLNERIESFRAALPPLSEGRILLLTHALVDFAIVRLHAPYIHIVEQRRVKCLGAAARIVLGVGTVDLVDSACTIDPMLVSICTAVAHIYLDEIQVCGNESRRKPSETELETQLGSLMTVLASLSPYSSFYGGCWFYVSFH</sequence>
<keyword evidence="4" id="KW-0804">Transcription</keyword>
<reference evidence="8" key="1">
    <citation type="submission" date="2023-03" db="EMBL/GenBank/DDBJ databases">
        <title>Massive genome expansion in bonnet fungi (Mycena s.s.) driven by repeated elements and novel gene families across ecological guilds.</title>
        <authorList>
            <consortium name="Lawrence Berkeley National Laboratory"/>
            <person name="Harder C.B."/>
            <person name="Miyauchi S."/>
            <person name="Viragh M."/>
            <person name="Kuo A."/>
            <person name="Thoen E."/>
            <person name="Andreopoulos B."/>
            <person name="Lu D."/>
            <person name="Skrede I."/>
            <person name="Drula E."/>
            <person name="Henrissat B."/>
            <person name="Morin E."/>
            <person name="Kohler A."/>
            <person name="Barry K."/>
            <person name="LaButti K."/>
            <person name="Morin E."/>
            <person name="Salamov A."/>
            <person name="Lipzen A."/>
            <person name="Mereny Z."/>
            <person name="Hegedus B."/>
            <person name="Baldrian P."/>
            <person name="Stursova M."/>
            <person name="Weitz H."/>
            <person name="Taylor A."/>
            <person name="Grigoriev I.V."/>
            <person name="Nagy L.G."/>
            <person name="Martin F."/>
            <person name="Kauserud H."/>
        </authorList>
    </citation>
    <scope>NUCLEOTIDE SEQUENCE</scope>
    <source>
        <strain evidence="8">CBHHK182m</strain>
    </source>
</reference>
<evidence type="ECO:0000259" key="7">
    <source>
        <dbReference type="PROSITE" id="PS50048"/>
    </source>
</evidence>
<evidence type="ECO:0000313" key="9">
    <source>
        <dbReference type="Proteomes" id="UP001215598"/>
    </source>
</evidence>
<evidence type="ECO:0000256" key="4">
    <source>
        <dbReference type="ARBA" id="ARBA00023163"/>
    </source>
</evidence>
<dbReference type="InterPro" id="IPR050815">
    <property type="entry name" value="TF_fung"/>
</dbReference>
<dbReference type="SUPFAM" id="SSF57701">
    <property type="entry name" value="Zn2/Cys6 DNA-binding domain"/>
    <property type="match status" value="1"/>
</dbReference>
<accession>A0AAD7ID16</accession>
<proteinExistence type="predicted"/>
<keyword evidence="9" id="KW-1185">Reference proteome</keyword>
<feature type="region of interest" description="Disordered" evidence="6">
    <location>
        <begin position="1"/>
        <end position="26"/>
    </location>
</feature>
<dbReference type="InterPro" id="IPR001138">
    <property type="entry name" value="Zn2Cys6_DnaBD"/>
</dbReference>
<organism evidence="8 9">
    <name type="scientific">Mycena metata</name>
    <dbReference type="NCBI Taxonomy" id="1033252"/>
    <lineage>
        <taxon>Eukaryota</taxon>
        <taxon>Fungi</taxon>
        <taxon>Dikarya</taxon>
        <taxon>Basidiomycota</taxon>
        <taxon>Agaricomycotina</taxon>
        <taxon>Agaricomycetes</taxon>
        <taxon>Agaricomycetidae</taxon>
        <taxon>Agaricales</taxon>
        <taxon>Marasmiineae</taxon>
        <taxon>Mycenaceae</taxon>
        <taxon>Mycena</taxon>
    </lineage>
</organism>
<dbReference type="GO" id="GO:0008270">
    <property type="term" value="F:zinc ion binding"/>
    <property type="evidence" value="ECO:0007669"/>
    <property type="project" value="InterPro"/>
</dbReference>
<dbReference type="PANTHER" id="PTHR47338:SF29">
    <property type="entry name" value="ZN(2)-C6 FUNGAL-TYPE DOMAIN-CONTAINING PROTEIN"/>
    <property type="match status" value="1"/>
</dbReference>
<feature type="compositionally biased region" description="Gly residues" evidence="6">
    <location>
        <begin position="1"/>
        <end position="10"/>
    </location>
</feature>
<feature type="region of interest" description="Disordered" evidence="6">
    <location>
        <begin position="99"/>
        <end position="132"/>
    </location>
</feature>
<comment type="subcellular location">
    <subcellularLocation>
        <location evidence="1">Nucleus</location>
    </subcellularLocation>
</comment>
<dbReference type="PROSITE" id="PS50048">
    <property type="entry name" value="ZN2_CY6_FUNGAL_2"/>
    <property type="match status" value="1"/>
</dbReference>
<name>A0AAD7ID16_9AGAR</name>
<dbReference type="GO" id="GO:0005634">
    <property type="term" value="C:nucleus"/>
    <property type="evidence" value="ECO:0007669"/>
    <property type="project" value="UniProtKB-SubCell"/>
</dbReference>
<evidence type="ECO:0000256" key="6">
    <source>
        <dbReference type="SAM" id="MobiDB-lite"/>
    </source>
</evidence>
<comment type="caution">
    <text evidence="8">The sequence shown here is derived from an EMBL/GenBank/DDBJ whole genome shotgun (WGS) entry which is preliminary data.</text>
</comment>
<dbReference type="Pfam" id="PF00172">
    <property type="entry name" value="Zn_clus"/>
    <property type="match status" value="1"/>
</dbReference>
<dbReference type="CDD" id="cd00067">
    <property type="entry name" value="GAL4"/>
    <property type="match status" value="1"/>
</dbReference>
<dbReference type="PANTHER" id="PTHR47338">
    <property type="entry name" value="ZN(II)2CYS6 TRANSCRIPTION FACTOR (EUROFUNG)-RELATED"/>
    <property type="match status" value="1"/>
</dbReference>
<gene>
    <name evidence="8" type="ORF">B0H16DRAFT_1729424</name>
</gene>
<dbReference type="GO" id="GO:0000981">
    <property type="term" value="F:DNA-binding transcription factor activity, RNA polymerase II-specific"/>
    <property type="evidence" value="ECO:0007669"/>
    <property type="project" value="InterPro"/>
</dbReference>
<feature type="domain" description="Zn(2)-C6 fungal-type" evidence="7">
    <location>
        <begin position="28"/>
        <end position="62"/>
    </location>
</feature>
<dbReference type="Gene3D" id="4.10.240.10">
    <property type="entry name" value="Zn(2)-C6 fungal-type DNA-binding domain"/>
    <property type="match status" value="1"/>
</dbReference>